<dbReference type="Proteomes" id="UP001595900">
    <property type="component" value="Unassembled WGS sequence"/>
</dbReference>
<keyword evidence="1" id="KW-0812">Transmembrane</keyword>
<name>A0ABV8Q7J4_9MICO</name>
<evidence type="ECO:0008006" key="4">
    <source>
        <dbReference type="Google" id="ProtNLM"/>
    </source>
</evidence>
<accession>A0ABV8Q7J4</accession>
<evidence type="ECO:0000256" key="1">
    <source>
        <dbReference type="SAM" id="Phobius"/>
    </source>
</evidence>
<keyword evidence="1" id="KW-0472">Membrane</keyword>
<feature type="transmembrane region" description="Helical" evidence="1">
    <location>
        <begin position="168"/>
        <end position="187"/>
    </location>
</feature>
<proteinExistence type="predicted"/>
<organism evidence="2 3">
    <name type="scientific">Gryllotalpicola reticulitermitis</name>
    <dbReference type="NCBI Taxonomy" id="1184153"/>
    <lineage>
        <taxon>Bacteria</taxon>
        <taxon>Bacillati</taxon>
        <taxon>Actinomycetota</taxon>
        <taxon>Actinomycetes</taxon>
        <taxon>Micrococcales</taxon>
        <taxon>Microbacteriaceae</taxon>
        <taxon>Gryllotalpicola</taxon>
    </lineage>
</organism>
<dbReference type="EMBL" id="JBHSCN010000005">
    <property type="protein sequence ID" value="MFC4243425.1"/>
    <property type="molecule type" value="Genomic_DNA"/>
</dbReference>
<feature type="transmembrane region" description="Helical" evidence="1">
    <location>
        <begin position="236"/>
        <end position="256"/>
    </location>
</feature>
<evidence type="ECO:0000313" key="2">
    <source>
        <dbReference type="EMBL" id="MFC4243425.1"/>
    </source>
</evidence>
<feature type="transmembrane region" description="Helical" evidence="1">
    <location>
        <begin position="44"/>
        <end position="65"/>
    </location>
</feature>
<sequence length="264" mass="27589">MTPATPMTPTTPVPPVPPPRLGSWVVRLTKLELRKLIVTRSTRTLLISMACIGVLLSAAVELSAVLGSGAPDADFSVALVVLTAPIAIGIPIIGVLVYTSDWQQREIMTMFLLEPRRPRVYLAKLVATVIAGFLVVAAAAVASLAVTALIATFTPAGFTLGDELGEPIASVLVYTFTGALFGAAVGAATLNSPLGIVVVTLQSLLIDNALAFVPGDTGSWLRSSAIPEWLAGSGDALHALTSGTLWLLVPFVIGFLRNARREPK</sequence>
<evidence type="ECO:0000313" key="3">
    <source>
        <dbReference type="Proteomes" id="UP001595900"/>
    </source>
</evidence>
<comment type="caution">
    <text evidence="2">The sequence shown here is derived from an EMBL/GenBank/DDBJ whole genome shotgun (WGS) entry which is preliminary data.</text>
</comment>
<feature type="transmembrane region" description="Helical" evidence="1">
    <location>
        <begin position="77"/>
        <end position="99"/>
    </location>
</feature>
<feature type="transmembrane region" description="Helical" evidence="1">
    <location>
        <begin position="194"/>
        <end position="213"/>
    </location>
</feature>
<reference evidence="3" key="1">
    <citation type="journal article" date="2019" name="Int. J. Syst. Evol. Microbiol.">
        <title>The Global Catalogue of Microorganisms (GCM) 10K type strain sequencing project: providing services to taxonomists for standard genome sequencing and annotation.</title>
        <authorList>
            <consortium name="The Broad Institute Genomics Platform"/>
            <consortium name="The Broad Institute Genome Sequencing Center for Infectious Disease"/>
            <person name="Wu L."/>
            <person name="Ma J."/>
        </authorList>
    </citation>
    <scope>NUCLEOTIDE SEQUENCE [LARGE SCALE GENOMIC DNA]</scope>
    <source>
        <strain evidence="3">CGMCC 1.10363</strain>
    </source>
</reference>
<keyword evidence="1" id="KW-1133">Transmembrane helix</keyword>
<keyword evidence="3" id="KW-1185">Reference proteome</keyword>
<dbReference type="RefSeq" id="WP_390228466.1">
    <property type="nucleotide sequence ID" value="NZ_JBHSCN010000005.1"/>
</dbReference>
<feature type="transmembrane region" description="Helical" evidence="1">
    <location>
        <begin position="120"/>
        <end position="153"/>
    </location>
</feature>
<protein>
    <recommendedName>
        <fullName evidence="4">ABC-2 type transport system permease protein</fullName>
    </recommendedName>
</protein>
<gene>
    <name evidence="2" type="ORF">ACFOYW_08570</name>
</gene>